<gene>
    <name evidence="1" type="ORF">GA0116948_11399</name>
</gene>
<evidence type="ECO:0000313" key="2">
    <source>
        <dbReference type="Proteomes" id="UP000242818"/>
    </source>
</evidence>
<name>A0A1C4FDQ8_9BACT</name>
<keyword evidence="2" id="KW-1185">Reference proteome</keyword>
<accession>A0A1C4FDQ8</accession>
<dbReference type="STRING" id="1335309.GA0116948_11399"/>
<dbReference type="Proteomes" id="UP000242818">
    <property type="component" value="Unassembled WGS sequence"/>
</dbReference>
<dbReference type="AlphaFoldDB" id="A0A1C4FDQ8"/>
<reference evidence="1 2" key="1">
    <citation type="submission" date="2016-08" db="EMBL/GenBank/DDBJ databases">
        <authorList>
            <person name="Seilhamer J.J."/>
        </authorList>
    </citation>
    <scope>NUCLEOTIDE SEQUENCE [LARGE SCALE GENOMIC DNA]</scope>
    <source>
        <strain evidence="1 2">A37T2</strain>
    </source>
</reference>
<evidence type="ECO:0000313" key="1">
    <source>
        <dbReference type="EMBL" id="SCC54026.1"/>
    </source>
</evidence>
<protein>
    <submittedName>
        <fullName evidence="1">Uncharacterized protein</fullName>
    </submittedName>
</protein>
<dbReference type="EMBL" id="FMAR01000013">
    <property type="protein sequence ID" value="SCC54026.1"/>
    <property type="molecule type" value="Genomic_DNA"/>
</dbReference>
<organism evidence="1 2">
    <name type="scientific">Chitinophaga costaii</name>
    <dbReference type="NCBI Taxonomy" id="1335309"/>
    <lineage>
        <taxon>Bacteria</taxon>
        <taxon>Pseudomonadati</taxon>
        <taxon>Bacteroidota</taxon>
        <taxon>Chitinophagia</taxon>
        <taxon>Chitinophagales</taxon>
        <taxon>Chitinophagaceae</taxon>
        <taxon>Chitinophaga</taxon>
    </lineage>
</organism>
<proteinExistence type="predicted"/>
<sequence length="172" mass="19654">MHMDYSNIRSLLDKYWEGETSLEEEAQLKQFYNAAPADLPKDLQEAAPLFHYFEIATPTTNLPGFEALQTAFETPATTPVIKIGFLRNWMQYAAMLAIALGIGYGIQQHIEADRPPQHPELSFRQDTFNDPKEAFAETQKALQLLARNLNKGKQEMVKLNYFNEATDKVKEN</sequence>